<dbReference type="RefSeq" id="XP_029323398.1">
    <property type="nucleotide sequence ID" value="XM_029467538.1"/>
</dbReference>
<dbReference type="InterPro" id="IPR036570">
    <property type="entry name" value="HORMA_dom_sf"/>
</dbReference>
<evidence type="ECO:0000313" key="4">
    <source>
        <dbReference type="Proteomes" id="UP000249293"/>
    </source>
</evidence>
<feature type="domain" description="HORMA" evidence="2">
    <location>
        <begin position="25"/>
        <end position="229"/>
    </location>
</feature>
<protein>
    <recommendedName>
        <fullName evidence="2">HORMA domain-containing protein</fullName>
    </recommendedName>
</protein>
<dbReference type="STRING" id="4909.A0A2U9R956"/>
<dbReference type="PROSITE" id="PS50815">
    <property type="entry name" value="HORMA"/>
    <property type="match status" value="1"/>
</dbReference>
<accession>A0A2U9R956</accession>
<dbReference type="GO" id="GO:0016035">
    <property type="term" value="C:zeta DNA polymerase complex"/>
    <property type="evidence" value="ECO:0007669"/>
    <property type="project" value="TreeGrafter"/>
</dbReference>
<dbReference type="VEuPathDB" id="FungiDB:C5L36_0D06480"/>
<dbReference type="KEGG" id="pkz:C5L36_0D06480"/>
<reference evidence="3 4" key="1">
    <citation type="submission" date="2018-06" db="EMBL/GenBank/DDBJ databases">
        <title>Population genomics shows no distinction between pathogenic Candida krusei and environmental Pichia kudriavzevii: One species, four names.</title>
        <authorList>
            <person name="Douglass A.P."/>
            <person name="Offei B."/>
            <person name="Braun-Galleani S."/>
            <person name="Coughlan A.Y."/>
            <person name="Martos A."/>
            <person name="Ortiz-Merino R.A."/>
            <person name="Byrne K.P."/>
            <person name="Wolfe K.H."/>
        </authorList>
    </citation>
    <scope>NUCLEOTIDE SEQUENCE [LARGE SCALE GENOMIC DNA]</scope>
    <source>
        <strain evidence="3 4">CBS573</strain>
    </source>
</reference>
<sequence length="232" mass="27304">MKCSPFFNVHEYPGNTMAADKISPTKAIDTFLSFIRVTIEQIWYHLEVYPHESFSEYMFYQLQVYSSRHPAVIGYTDELMSNLRKMANEGILLKLYIEVYEADSKKYSVGFSFRNSLLFEQLKNDTQFLEYGESQFSFDSFLLINNLKSFLFSVIQELNLIEKQPLKEAGNFKILVSTTDDVEMSKDDKWILERTYDEDNRENSLAFKDVKIKSFKEVKLRYLNIEGYIAGY</sequence>
<evidence type="ECO:0000256" key="1">
    <source>
        <dbReference type="ARBA" id="ARBA00010348"/>
    </source>
</evidence>
<proteinExistence type="inferred from homology"/>
<dbReference type="Proteomes" id="UP000249293">
    <property type="component" value="Chromosome 4"/>
</dbReference>
<dbReference type="GeneID" id="40385750"/>
<organism evidence="3 4">
    <name type="scientific">Pichia kudriavzevii</name>
    <name type="common">Yeast</name>
    <name type="synonym">Issatchenkia orientalis</name>
    <dbReference type="NCBI Taxonomy" id="4909"/>
    <lineage>
        <taxon>Eukaryota</taxon>
        <taxon>Fungi</taxon>
        <taxon>Dikarya</taxon>
        <taxon>Ascomycota</taxon>
        <taxon>Saccharomycotina</taxon>
        <taxon>Pichiomycetes</taxon>
        <taxon>Pichiales</taxon>
        <taxon>Pichiaceae</taxon>
        <taxon>Pichia</taxon>
    </lineage>
</organism>
<gene>
    <name evidence="3" type="ORF">C5L36_0D06480</name>
</gene>
<dbReference type="PANTHER" id="PTHR11842:SF10">
    <property type="entry name" value="MITOTIC SPINDLE ASSEMBLY CHECKPOINT PROTEIN MAD2B"/>
    <property type="match status" value="1"/>
</dbReference>
<evidence type="ECO:0000313" key="3">
    <source>
        <dbReference type="EMBL" id="AWU77922.1"/>
    </source>
</evidence>
<dbReference type="EMBL" id="CP028776">
    <property type="protein sequence ID" value="AWU77922.1"/>
    <property type="molecule type" value="Genomic_DNA"/>
</dbReference>
<dbReference type="SUPFAM" id="SSF56019">
    <property type="entry name" value="The spindle assembly checkpoint protein mad2"/>
    <property type="match status" value="1"/>
</dbReference>
<dbReference type="Gene3D" id="3.30.900.10">
    <property type="entry name" value="HORMA domain"/>
    <property type="match status" value="1"/>
</dbReference>
<dbReference type="InterPro" id="IPR045091">
    <property type="entry name" value="Mad2-like"/>
</dbReference>
<evidence type="ECO:0000259" key="2">
    <source>
        <dbReference type="PROSITE" id="PS50815"/>
    </source>
</evidence>
<name>A0A2U9R956_PICKU</name>
<dbReference type="OrthoDB" id="21254at2759"/>
<comment type="similarity">
    <text evidence="1">Belongs to the MAD2 family.</text>
</comment>
<keyword evidence="4" id="KW-1185">Reference proteome</keyword>
<dbReference type="PANTHER" id="PTHR11842">
    <property type="entry name" value="MITOTIC SPINDLE ASSEMBLY CHECKPOINT PROTEIN MAD2"/>
    <property type="match status" value="1"/>
</dbReference>
<dbReference type="AlphaFoldDB" id="A0A2U9R956"/>
<dbReference type="InterPro" id="IPR003511">
    <property type="entry name" value="HORMA_dom"/>
</dbReference>